<dbReference type="Proteomes" id="UP001500483">
    <property type="component" value="Unassembled WGS sequence"/>
</dbReference>
<sequence length="92" mass="9717">MVLPRAGAWACALVLAVTELHGLWSAAALLALVAVALIAQVRYRRVRGAWPDVAGAPAEFKPAIRAYLIGAAVLTAPSRCSPCSPVVSWRRP</sequence>
<reference evidence="3" key="1">
    <citation type="journal article" date="2019" name="Int. J. Syst. Evol. Microbiol.">
        <title>The Global Catalogue of Microorganisms (GCM) 10K type strain sequencing project: providing services to taxonomists for standard genome sequencing and annotation.</title>
        <authorList>
            <consortium name="The Broad Institute Genomics Platform"/>
            <consortium name="The Broad Institute Genome Sequencing Center for Infectious Disease"/>
            <person name="Wu L."/>
            <person name="Ma J."/>
        </authorList>
    </citation>
    <scope>NUCLEOTIDE SEQUENCE [LARGE SCALE GENOMIC DNA]</scope>
    <source>
        <strain evidence="3">JCM 9687</strain>
    </source>
</reference>
<organism evidence="2 3">
    <name type="scientific">Saccharopolyspora gregorii</name>
    <dbReference type="NCBI Taxonomy" id="33914"/>
    <lineage>
        <taxon>Bacteria</taxon>
        <taxon>Bacillati</taxon>
        <taxon>Actinomycetota</taxon>
        <taxon>Actinomycetes</taxon>
        <taxon>Pseudonocardiales</taxon>
        <taxon>Pseudonocardiaceae</taxon>
        <taxon>Saccharopolyspora</taxon>
    </lineage>
</organism>
<keyword evidence="1" id="KW-0812">Transmembrane</keyword>
<evidence type="ECO:0000256" key="1">
    <source>
        <dbReference type="SAM" id="Phobius"/>
    </source>
</evidence>
<keyword evidence="3" id="KW-1185">Reference proteome</keyword>
<comment type="caution">
    <text evidence="2">The sequence shown here is derived from an EMBL/GenBank/DDBJ whole genome shotgun (WGS) entry which is preliminary data.</text>
</comment>
<feature type="transmembrane region" description="Helical" evidence="1">
    <location>
        <begin position="6"/>
        <end position="39"/>
    </location>
</feature>
<accession>A0ABP6S2U9</accession>
<name>A0ABP6S2U9_9PSEU</name>
<keyword evidence="1" id="KW-1133">Transmembrane helix</keyword>
<keyword evidence="1" id="KW-0472">Membrane</keyword>
<dbReference type="EMBL" id="BAAAYK010000040">
    <property type="protein sequence ID" value="GAA3366467.1"/>
    <property type="molecule type" value="Genomic_DNA"/>
</dbReference>
<evidence type="ECO:0000313" key="2">
    <source>
        <dbReference type="EMBL" id="GAA3366467.1"/>
    </source>
</evidence>
<protein>
    <submittedName>
        <fullName evidence="2">Uncharacterized protein</fullName>
    </submittedName>
</protein>
<evidence type="ECO:0000313" key="3">
    <source>
        <dbReference type="Proteomes" id="UP001500483"/>
    </source>
</evidence>
<proteinExistence type="predicted"/>
<gene>
    <name evidence="2" type="ORF">GCM10020366_70220</name>
</gene>